<keyword evidence="2" id="KW-1185">Reference proteome</keyword>
<dbReference type="EMBL" id="FMAI01000011">
    <property type="protein sequence ID" value="SCB45862.1"/>
    <property type="molecule type" value="Genomic_DNA"/>
</dbReference>
<proteinExistence type="predicted"/>
<protein>
    <submittedName>
        <fullName evidence="1">Uncharacterized protein</fullName>
    </submittedName>
</protein>
<organism evidence="1 2">
    <name type="scientific">Bradyrhizobium shewense</name>
    <dbReference type="NCBI Taxonomy" id="1761772"/>
    <lineage>
        <taxon>Bacteria</taxon>
        <taxon>Pseudomonadati</taxon>
        <taxon>Pseudomonadota</taxon>
        <taxon>Alphaproteobacteria</taxon>
        <taxon>Hyphomicrobiales</taxon>
        <taxon>Nitrobacteraceae</taxon>
        <taxon>Bradyrhizobium</taxon>
    </lineage>
</organism>
<accession>A0A1C3X0Q4</accession>
<sequence length="65" mass="7124">MRFVLVNGRMPCSKTLCMHCCAPIHAGYLRELSTGLSFCDHECYALYSCRWAVKLGSGLAGINAP</sequence>
<name>A0A1C3X0Q4_9BRAD</name>
<evidence type="ECO:0000313" key="1">
    <source>
        <dbReference type="EMBL" id="SCB45862.1"/>
    </source>
</evidence>
<dbReference type="AlphaFoldDB" id="A0A1C3X0Q4"/>
<dbReference type="Proteomes" id="UP000199184">
    <property type="component" value="Unassembled WGS sequence"/>
</dbReference>
<evidence type="ECO:0000313" key="2">
    <source>
        <dbReference type="Proteomes" id="UP000199184"/>
    </source>
</evidence>
<gene>
    <name evidence="1" type="ORF">GA0061098_1011120</name>
</gene>
<reference evidence="2" key="1">
    <citation type="submission" date="2016-08" db="EMBL/GenBank/DDBJ databases">
        <authorList>
            <person name="Varghese N."/>
            <person name="Submissions Spin"/>
        </authorList>
    </citation>
    <scope>NUCLEOTIDE SEQUENCE [LARGE SCALE GENOMIC DNA]</scope>
    <source>
        <strain evidence="2">ERR11</strain>
    </source>
</reference>